<comment type="caution">
    <text evidence="1">The sequence shown here is derived from an EMBL/GenBank/DDBJ whole genome shotgun (WGS) entry which is preliminary data.</text>
</comment>
<proteinExistence type="predicted"/>
<keyword evidence="2" id="KW-1185">Reference proteome</keyword>
<reference evidence="1 2" key="1">
    <citation type="journal article" date="2019" name="Int. J. Syst. Evol. Microbiol.">
        <title>The Global Catalogue of Microorganisms (GCM) 10K type strain sequencing project: providing services to taxonomists for standard genome sequencing and annotation.</title>
        <authorList>
            <consortium name="The Broad Institute Genomics Platform"/>
            <consortium name="The Broad Institute Genome Sequencing Center for Infectious Disease"/>
            <person name="Wu L."/>
            <person name="Ma J."/>
        </authorList>
    </citation>
    <scope>NUCLEOTIDE SEQUENCE [LARGE SCALE GENOMIC DNA]</scope>
    <source>
        <strain evidence="1 2">JCM 15974</strain>
    </source>
</reference>
<name>A0ABN1IVM1_9FLAO</name>
<evidence type="ECO:0008006" key="3">
    <source>
        <dbReference type="Google" id="ProtNLM"/>
    </source>
</evidence>
<gene>
    <name evidence="1" type="ORF">GCM10009430_23970</name>
</gene>
<protein>
    <recommendedName>
        <fullName evidence="3">Bacterial toxin 23 domain-containing protein</fullName>
    </recommendedName>
</protein>
<accession>A0ABN1IVM1</accession>
<evidence type="ECO:0000313" key="1">
    <source>
        <dbReference type="EMBL" id="GAA0722003.1"/>
    </source>
</evidence>
<sequence length="319" mass="35299">MVLNYLRYSLILITLLGGCSIYSQRLSADGGIILKAEITIGNQNQWLKLGASGFGTLNYGDISVESGLSFLSYQFLKRHTVKTSGFAYTYEFFALAGIGKNSNLLGSTVSNVNTTIIYNPKGEGGFQGLGFGFSKDYLPGKLKSYGLRRGAFLMRFSNASHNIHLSFQNDFSIGLFKGSGTDYGVTGSLDIGFTNIRDFETVQKFGFGIDLFTARPNYSIAPRNPINSDDGRKNVWFTLPPFKELFYGNLYGYATHQENNYNVHAKMGINSQKAGAYIQNILHDGLGLNPRFPWQVATKDKIFIEASGNIFLKTTTNEK</sequence>
<dbReference type="PROSITE" id="PS51257">
    <property type="entry name" value="PROKAR_LIPOPROTEIN"/>
    <property type="match status" value="1"/>
</dbReference>
<dbReference type="EMBL" id="BAAAGE010000002">
    <property type="protein sequence ID" value="GAA0722003.1"/>
    <property type="molecule type" value="Genomic_DNA"/>
</dbReference>
<dbReference type="RefSeq" id="WP_343912543.1">
    <property type="nucleotide sequence ID" value="NZ_BAAAGE010000002.1"/>
</dbReference>
<organism evidence="1 2">
    <name type="scientific">Aquimarina litoralis</name>
    <dbReference type="NCBI Taxonomy" id="584605"/>
    <lineage>
        <taxon>Bacteria</taxon>
        <taxon>Pseudomonadati</taxon>
        <taxon>Bacteroidota</taxon>
        <taxon>Flavobacteriia</taxon>
        <taxon>Flavobacteriales</taxon>
        <taxon>Flavobacteriaceae</taxon>
        <taxon>Aquimarina</taxon>
    </lineage>
</organism>
<dbReference type="Proteomes" id="UP001501758">
    <property type="component" value="Unassembled WGS sequence"/>
</dbReference>
<evidence type="ECO:0000313" key="2">
    <source>
        <dbReference type="Proteomes" id="UP001501758"/>
    </source>
</evidence>